<keyword evidence="1" id="KW-0472">Membrane</keyword>
<keyword evidence="3" id="KW-1185">Reference proteome</keyword>
<evidence type="ECO:0000313" key="3">
    <source>
        <dbReference type="Proteomes" id="UP000501873"/>
    </source>
</evidence>
<dbReference type="KEGG" id="vg:80090816"/>
<dbReference type="RefSeq" id="YP_010761566.1">
    <property type="nucleotide sequence ID" value="NC_073599.1"/>
</dbReference>
<keyword evidence="1" id="KW-0812">Transmembrane</keyword>
<protein>
    <submittedName>
        <fullName evidence="2">Uncharacterized protein</fullName>
    </submittedName>
</protein>
<feature type="transmembrane region" description="Helical" evidence="1">
    <location>
        <begin position="6"/>
        <end position="29"/>
    </location>
</feature>
<sequence length="85" mass="9619">MTVPVATGVAVLIIILAAVGAGAAVWWLGRLIQWLWERRPHGRLGRHDWCEIRQWDGRMIGRLCWFCPAVEWDVPISSGKVDVVD</sequence>
<accession>A0A6G8R2U2</accession>
<gene>
    <name evidence="2" type="primary">22</name>
    <name evidence="2" type="ORF">SEA_WHYTU_22</name>
</gene>
<proteinExistence type="predicted"/>
<dbReference type="Proteomes" id="UP000501873">
    <property type="component" value="Segment"/>
</dbReference>
<evidence type="ECO:0000313" key="2">
    <source>
        <dbReference type="EMBL" id="QIN94491.1"/>
    </source>
</evidence>
<evidence type="ECO:0000256" key="1">
    <source>
        <dbReference type="SAM" id="Phobius"/>
    </source>
</evidence>
<dbReference type="GeneID" id="80090816"/>
<organism evidence="2 3">
    <name type="scientific">Arthrobacter phage Whytu</name>
    <dbReference type="NCBI Taxonomy" id="2713260"/>
    <lineage>
        <taxon>Viruses</taxon>
        <taxon>Duplodnaviria</taxon>
        <taxon>Heunggongvirae</taxon>
        <taxon>Uroviricota</taxon>
        <taxon>Caudoviricetes</taxon>
        <taxon>Whytuvirus</taxon>
        <taxon>Whytuvirus whytu</taxon>
    </lineage>
</organism>
<reference evidence="2 3" key="1">
    <citation type="submission" date="2020-02" db="EMBL/GenBank/DDBJ databases">
        <authorList>
            <person name="Nakashima L.G."/>
            <person name="Cayabyab B.C.A.M.I.L.L."/>
            <person name="Fett S.N."/>
            <person name="Liu H."/>
            <person name="Rahman M.U."/>
            <person name="Tse V.Y."/>
            <person name="Vargas A.S."/>
            <person name="Torres C."/>
            <person name="Kapinos A."/>
            <person name="Freise A.C."/>
            <person name="Reddi K."/>
            <person name="Moberg-Parker J."/>
            <person name="Garlena R.A."/>
            <person name="Russell D.A."/>
            <person name="Pope W.H."/>
            <person name="Jacobs-Sera D."/>
            <person name="Hatfull G.F."/>
        </authorList>
    </citation>
    <scope>NUCLEOTIDE SEQUENCE [LARGE SCALE GENOMIC DNA]</scope>
</reference>
<keyword evidence="1" id="KW-1133">Transmembrane helix</keyword>
<dbReference type="EMBL" id="MT024870">
    <property type="protein sequence ID" value="QIN94491.1"/>
    <property type="molecule type" value="Genomic_DNA"/>
</dbReference>
<name>A0A6G8R2U2_9CAUD</name>